<dbReference type="GO" id="GO:0006397">
    <property type="term" value="P:mRNA processing"/>
    <property type="evidence" value="ECO:0007669"/>
    <property type="project" value="UniProtKB-KW"/>
</dbReference>
<name>A0AA39ULP0_9AGAR</name>
<dbReference type="AlphaFoldDB" id="A0AA39ULP0"/>
<protein>
    <recommendedName>
        <fullName evidence="3">CCHC-type domain-containing protein</fullName>
    </recommendedName>
</protein>
<reference evidence="4" key="1">
    <citation type="submission" date="2023-06" db="EMBL/GenBank/DDBJ databases">
        <authorList>
            <consortium name="Lawrence Berkeley National Laboratory"/>
            <person name="Ahrendt S."/>
            <person name="Sahu N."/>
            <person name="Indic B."/>
            <person name="Wong-Bajracharya J."/>
            <person name="Merenyi Z."/>
            <person name="Ke H.-M."/>
            <person name="Monk M."/>
            <person name="Kocsube S."/>
            <person name="Drula E."/>
            <person name="Lipzen A."/>
            <person name="Balint B."/>
            <person name="Henrissat B."/>
            <person name="Andreopoulos B."/>
            <person name="Martin F.M."/>
            <person name="Harder C.B."/>
            <person name="Rigling D."/>
            <person name="Ford K.L."/>
            <person name="Foster G.D."/>
            <person name="Pangilinan J."/>
            <person name="Papanicolaou A."/>
            <person name="Barry K."/>
            <person name="LaButti K."/>
            <person name="Viragh M."/>
            <person name="Koriabine M."/>
            <person name="Yan M."/>
            <person name="Riley R."/>
            <person name="Champramary S."/>
            <person name="Plett K.L."/>
            <person name="Tsai I.J."/>
            <person name="Slot J."/>
            <person name="Sipos G."/>
            <person name="Plett J."/>
            <person name="Nagy L.G."/>
            <person name="Grigoriev I.V."/>
        </authorList>
    </citation>
    <scope>NUCLEOTIDE SEQUENCE</scope>
    <source>
        <strain evidence="4">HWK02</strain>
    </source>
</reference>
<keyword evidence="5" id="KW-1185">Reference proteome</keyword>
<dbReference type="GO" id="GO:0003676">
    <property type="term" value="F:nucleic acid binding"/>
    <property type="evidence" value="ECO:0007669"/>
    <property type="project" value="InterPro"/>
</dbReference>
<dbReference type="InterPro" id="IPR001878">
    <property type="entry name" value="Znf_CCHC"/>
</dbReference>
<keyword evidence="2" id="KW-0862">Zinc</keyword>
<accession>A0AA39ULP0</accession>
<keyword evidence="1" id="KW-0507">mRNA processing</keyword>
<dbReference type="InterPro" id="IPR036875">
    <property type="entry name" value="Znf_CCHC_sf"/>
</dbReference>
<dbReference type="SMART" id="SM00343">
    <property type="entry name" value="ZnF_C2HC"/>
    <property type="match status" value="1"/>
</dbReference>
<dbReference type="PROSITE" id="PS50158">
    <property type="entry name" value="ZF_CCHC"/>
    <property type="match status" value="1"/>
</dbReference>
<sequence length="500" mass="58048">MLRDESDWTQVLRLWDGLRQDLRDELKARYYDEEVNTWEEIVNMAKILNISRRRVENRSCGDYEHNHHANNHRTNKTTEHHKWNDIPRHKHDYSLKPARQSFNDKLHELSNVPWKGLVQNWEKPMKDKMGPWKENKLNKKQRDEYLAEGKCFRCGKTGHMSCQCPDGNTVSSGSRSGPPGCCRPPQMSSSSIQMKLKEADCLTRVAESSSTLQSNNIELCMDSSGTDSTYNGDWSLKEAEQWLAQPMGDMLEEWWTWRMNSISSWPDSVALPEIREPEGKTTGRFCMYRTKGMKYVLFDRLRMGQDKVLVPPDIVQYGDMIHWYNTYLVQTYGIAFVPLPALLARDLMALFIEEYLDDAFNTNYCHVAKCFTISYKSPNVFKVRDCALGHAFDLPHLMVLHPRFQLYNWWLARVQHWECHQCGFSCWAGSRIGFAITEGDQYVGDWTPPKLPMDGLYIRHVGHKCGTILAIKRNLGIAHDFTRLVPRPMVVEVSIEGNKA</sequence>
<dbReference type="Proteomes" id="UP001175228">
    <property type="component" value="Unassembled WGS sequence"/>
</dbReference>
<dbReference type="EMBL" id="JAUEPU010000026">
    <property type="protein sequence ID" value="KAK0493183.1"/>
    <property type="molecule type" value="Genomic_DNA"/>
</dbReference>
<comment type="caution">
    <text evidence="4">The sequence shown here is derived from an EMBL/GenBank/DDBJ whole genome shotgun (WGS) entry which is preliminary data.</text>
</comment>
<dbReference type="GO" id="GO:0008270">
    <property type="term" value="F:zinc ion binding"/>
    <property type="evidence" value="ECO:0007669"/>
    <property type="project" value="UniProtKB-KW"/>
</dbReference>
<gene>
    <name evidence="4" type="ORF">EDD18DRAFT_1357129</name>
</gene>
<keyword evidence="2" id="KW-0863">Zinc-finger</keyword>
<evidence type="ECO:0000256" key="1">
    <source>
        <dbReference type="ARBA" id="ARBA00022664"/>
    </source>
</evidence>
<keyword evidence="2" id="KW-0479">Metal-binding</keyword>
<proteinExistence type="predicted"/>
<evidence type="ECO:0000256" key="2">
    <source>
        <dbReference type="PROSITE-ProRule" id="PRU00047"/>
    </source>
</evidence>
<organism evidence="4 5">
    <name type="scientific">Armillaria luteobubalina</name>
    <dbReference type="NCBI Taxonomy" id="153913"/>
    <lineage>
        <taxon>Eukaryota</taxon>
        <taxon>Fungi</taxon>
        <taxon>Dikarya</taxon>
        <taxon>Basidiomycota</taxon>
        <taxon>Agaricomycotina</taxon>
        <taxon>Agaricomycetes</taxon>
        <taxon>Agaricomycetidae</taxon>
        <taxon>Agaricales</taxon>
        <taxon>Marasmiineae</taxon>
        <taxon>Physalacriaceae</taxon>
        <taxon>Armillaria</taxon>
    </lineage>
</organism>
<dbReference type="SUPFAM" id="SSF57756">
    <property type="entry name" value="Retrovirus zinc finger-like domains"/>
    <property type="match status" value="1"/>
</dbReference>
<feature type="domain" description="CCHC-type" evidence="3">
    <location>
        <begin position="150"/>
        <end position="166"/>
    </location>
</feature>
<evidence type="ECO:0000313" key="5">
    <source>
        <dbReference type="Proteomes" id="UP001175228"/>
    </source>
</evidence>
<dbReference type="Gene3D" id="4.10.60.10">
    <property type="entry name" value="Zinc finger, CCHC-type"/>
    <property type="match status" value="1"/>
</dbReference>
<evidence type="ECO:0000313" key="4">
    <source>
        <dbReference type="EMBL" id="KAK0493183.1"/>
    </source>
</evidence>
<evidence type="ECO:0000259" key="3">
    <source>
        <dbReference type="PROSITE" id="PS50158"/>
    </source>
</evidence>